<dbReference type="GO" id="GO:0004252">
    <property type="term" value="F:serine-type endopeptidase activity"/>
    <property type="evidence" value="ECO:0007669"/>
    <property type="project" value="InterPro"/>
</dbReference>
<dbReference type="InterPro" id="IPR001254">
    <property type="entry name" value="Trypsin_dom"/>
</dbReference>
<dbReference type="Proteomes" id="UP000015102">
    <property type="component" value="Unassembled WGS sequence"/>
</dbReference>
<reference evidence="3" key="1">
    <citation type="submission" date="2013-02" db="EMBL/GenBank/DDBJ databases">
        <authorList>
            <person name="Hughes D."/>
        </authorList>
    </citation>
    <scope>NUCLEOTIDE SEQUENCE</scope>
    <source>
        <strain>Durham</strain>
        <strain evidence="3">NC isolate 2 -- Noor lab</strain>
    </source>
</reference>
<dbReference type="PANTHER" id="PTHR24260:SF143">
    <property type="entry name" value="SERINE PROTEASE GD-LIKE PROTEIN"/>
    <property type="match status" value="1"/>
</dbReference>
<name>T1H1D0_MEGSC</name>
<dbReference type="InterPro" id="IPR009003">
    <property type="entry name" value="Peptidase_S1_PA"/>
</dbReference>
<sequence length="137" mass="15397">FNSFKRPICLWNYENNIRGVINRKGVIAGWGSDENNLVSTEPKMLEVSIADPDWCLRSNDEIARHTTNRTFCAGDRNGKGPCHGDSGTGISIIENGRWTLRGLVSATLNKRKSDDCDFKEFTIYTDVAQFIPWILAS</sequence>
<dbReference type="SUPFAM" id="SSF50494">
    <property type="entry name" value="Trypsin-like serine proteases"/>
    <property type="match status" value="1"/>
</dbReference>
<keyword evidence="3" id="KW-1185">Reference proteome</keyword>
<reference evidence="2" key="2">
    <citation type="submission" date="2015-06" db="UniProtKB">
        <authorList>
            <consortium name="EnsemblMetazoa"/>
        </authorList>
    </citation>
    <scope>IDENTIFICATION</scope>
</reference>
<dbReference type="AlphaFoldDB" id="T1H1D0"/>
<dbReference type="GO" id="GO:0006508">
    <property type="term" value="P:proteolysis"/>
    <property type="evidence" value="ECO:0007669"/>
    <property type="project" value="InterPro"/>
</dbReference>
<dbReference type="PANTHER" id="PTHR24260">
    <property type="match status" value="1"/>
</dbReference>
<dbReference type="Gene3D" id="2.40.10.10">
    <property type="entry name" value="Trypsin-like serine proteases"/>
    <property type="match status" value="2"/>
</dbReference>
<dbReference type="EnsemblMetazoa" id="MESCA009989-RA">
    <property type="protein sequence ID" value="MESCA009989-PA"/>
    <property type="gene ID" value="MESCA009989"/>
</dbReference>
<evidence type="ECO:0000313" key="3">
    <source>
        <dbReference type="Proteomes" id="UP000015102"/>
    </source>
</evidence>
<dbReference type="InterPro" id="IPR043504">
    <property type="entry name" value="Peptidase_S1_PA_chymotrypsin"/>
</dbReference>
<protein>
    <recommendedName>
        <fullName evidence="1">Peptidase S1 domain-containing protein</fullName>
    </recommendedName>
</protein>
<dbReference type="HOGENOM" id="CLU_1830172_0_0_1"/>
<accession>T1H1D0</accession>
<dbReference type="STRING" id="36166.T1H1D0"/>
<evidence type="ECO:0000259" key="1">
    <source>
        <dbReference type="PROSITE" id="PS50240"/>
    </source>
</evidence>
<dbReference type="EMBL" id="CAQQ02035260">
    <property type="status" value="NOT_ANNOTATED_CDS"/>
    <property type="molecule type" value="Genomic_DNA"/>
</dbReference>
<evidence type="ECO:0000313" key="2">
    <source>
        <dbReference type="EnsemblMetazoa" id="MESCA009989-PA"/>
    </source>
</evidence>
<proteinExistence type="predicted"/>
<feature type="domain" description="Peptidase S1" evidence="1">
    <location>
        <begin position="1"/>
        <end position="137"/>
    </location>
</feature>
<dbReference type="Pfam" id="PF00089">
    <property type="entry name" value="Trypsin"/>
    <property type="match status" value="1"/>
</dbReference>
<dbReference type="InterPro" id="IPR051333">
    <property type="entry name" value="CLIP_Serine_Protease"/>
</dbReference>
<dbReference type="PROSITE" id="PS50240">
    <property type="entry name" value="TRYPSIN_DOM"/>
    <property type="match status" value="1"/>
</dbReference>
<dbReference type="OMA" id="WNYENNI"/>
<organism evidence="2 3">
    <name type="scientific">Megaselia scalaris</name>
    <name type="common">Humpbacked fly</name>
    <name type="synonym">Phora scalaris</name>
    <dbReference type="NCBI Taxonomy" id="36166"/>
    <lineage>
        <taxon>Eukaryota</taxon>
        <taxon>Metazoa</taxon>
        <taxon>Ecdysozoa</taxon>
        <taxon>Arthropoda</taxon>
        <taxon>Hexapoda</taxon>
        <taxon>Insecta</taxon>
        <taxon>Pterygota</taxon>
        <taxon>Neoptera</taxon>
        <taxon>Endopterygota</taxon>
        <taxon>Diptera</taxon>
        <taxon>Brachycera</taxon>
        <taxon>Muscomorpha</taxon>
        <taxon>Platypezoidea</taxon>
        <taxon>Phoridae</taxon>
        <taxon>Megaseliini</taxon>
        <taxon>Megaselia</taxon>
    </lineage>
</organism>